<evidence type="ECO:0000313" key="1">
    <source>
        <dbReference type="EMBL" id="SPE17320.1"/>
    </source>
</evidence>
<evidence type="ECO:0000313" key="2">
    <source>
        <dbReference type="Proteomes" id="UP000239735"/>
    </source>
</evidence>
<accession>A0A2N9L246</accession>
<organism evidence="1 2">
    <name type="scientific">Candidatus Sulfuritelmatomonas gaucii</name>
    <dbReference type="NCBI Taxonomy" id="2043161"/>
    <lineage>
        <taxon>Bacteria</taxon>
        <taxon>Pseudomonadati</taxon>
        <taxon>Acidobacteriota</taxon>
        <taxon>Terriglobia</taxon>
        <taxon>Terriglobales</taxon>
        <taxon>Acidobacteriaceae</taxon>
        <taxon>Candidatus Sulfuritelmatomonas</taxon>
    </lineage>
</organism>
<dbReference type="EMBL" id="OKRB01000001">
    <property type="protein sequence ID" value="SPE17320.1"/>
    <property type="molecule type" value="Genomic_DNA"/>
</dbReference>
<dbReference type="AlphaFoldDB" id="A0A2N9L246"/>
<reference evidence="2" key="1">
    <citation type="submission" date="2018-02" db="EMBL/GenBank/DDBJ databases">
        <authorList>
            <person name="Hausmann B."/>
        </authorList>
    </citation>
    <scope>NUCLEOTIDE SEQUENCE [LARGE SCALE GENOMIC DNA]</scope>
    <source>
        <strain evidence="2">Peat soil MAG SbA5</strain>
    </source>
</reference>
<dbReference type="Proteomes" id="UP000239735">
    <property type="component" value="Unassembled WGS sequence"/>
</dbReference>
<proteinExistence type="predicted"/>
<sequence>MCRTDRGSHWQQRIAFARLRTTSDDVLAIPDRTLG</sequence>
<gene>
    <name evidence="1" type="ORF">SBA5_10006</name>
</gene>
<protein>
    <submittedName>
        <fullName evidence="1">Uncharacterized protein</fullName>
    </submittedName>
</protein>
<name>A0A2N9L246_9BACT</name>